<accession>A0A9W7DF32</accession>
<keyword evidence="2" id="KW-1185">Reference proteome</keyword>
<evidence type="ECO:0000313" key="2">
    <source>
        <dbReference type="Proteomes" id="UP001165121"/>
    </source>
</evidence>
<protein>
    <submittedName>
        <fullName evidence="1">Unnamed protein product</fullName>
    </submittedName>
</protein>
<proteinExistence type="predicted"/>
<gene>
    <name evidence="1" type="ORF">Pfra01_002973000</name>
</gene>
<comment type="caution">
    <text evidence="1">The sequence shown here is derived from an EMBL/GenBank/DDBJ whole genome shotgun (WGS) entry which is preliminary data.</text>
</comment>
<sequence>MQSVSFILGALRFDSRRVREAIVVNPSLMANQGTAPWVQAFSTAPAQVSLAASAAADSPSDMSSARTPIPAADQADFQAKLGANAPIQAGLDVLIVLASTAEISVSVFYFFTTYLASSET</sequence>
<dbReference type="Proteomes" id="UP001165121">
    <property type="component" value="Unassembled WGS sequence"/>
</dbReference>
<dbReference type="AlphaFoldDB" id="A0A9W7DF32"/>
<reference evidence="1" key="1">
    <citation type="submission" date="2023-04" db="EMBL/GenBank/DDBJ databases">
        <title>Phytophthora fragariaefolia NBRC 109709.</title>
        <authorList>
            <person name="Ichikawa N."/>
            <person name="Sato H."/>
            <person name="Tonouchi N."/>
        </authorList>
    </citation>
    <scope>NUCLEOTIDE SEQUENCE</scope>
    <source>
        <strain evidence="1">NBRC 109709</strain>
    </source>
</reference>
<evidence type="ECO:0000313" key="1">
    <source>
        <dbReference type="EMBL" id="GMG16349.1"/>
    </source>
</evidence>
<organism evidence="1 2">
    <name type="scientific">Phytophthora fragariaefolia</name>
    <dbReference type="NCBI Taxonomy" id="1490495"/>
    <lineage>
        <taxon>Eukaryota</taxon>
        <taxon>Sar</taxon>
        <taxon>Stramenopiles</taxon>
        <taxon>Oomycota</taxon>
        <taxon>Peronosporomycetes</taxon>
        <taxon>Peronosporales</taxon>
        <taxon>Peronosporaceae</taxon>
        <taxon>Phytophthora</taxon>
    </lineage>
</organism>
<dbReference type="EMBL" id="BSXT01018931">
    <property type="protein sequence ID" value="GMG16349.1"/>
    <property type="molecule type" value="Genomic_DNA"/>
</dbReference>
<name>A0A9W7DF32_9STRA</name>